<gene>
    <name evidence="2" type="ORF">DWQ67_12950</name>
</gene>
<feature type="transmembrane region" description="Helical" evidence="1">
    <location>
        <begin position="186"/>
        <end position="206"/>
    </location>
</feature>
<feature type="transmembrane region" description="Helical" evidence="1">
    <location>
        <begin position="237"/>
        <end position="260"/>
    </location>
</feature>
<feature type="transmembrane region" description="Helical" evidence="1">
    <location>
        <begin position="414"/>
        <end position="433"/>
    </location>
</feature>
<dbReference type="Gene3D" id="1.20.1740.10">
    <property type="entry name" value="Amino acid/polyamine transporter I"/>
    <property type="match status" value="1"/>
</dbReference>
<protein>
    <submittedName>
        <fullName evidence="2">APC family permease</fullName>
    </submittedName>
</protein>
<feature type="transmembrane region" description="Helical" evidence="1">
    <location>
        <begin position="294"/>
        <end position="315"/>
    </location>
</feature>
<dbReference type="EMBL" id="QQXL01000009">
    <property type="protein sequence ID" value="RKW69456.1"/>
    <property type="molecule type" value="Genomic_DNA"/>
</dbReference>
<comment type="caution">
    <text evidence="2">The sequence shown here is derived from an EMBL/GenBank/DDBJ whole genome shotgun (WGS) entry which is preliminary data.</text>
</comment>
<feature type="transmembrane region" description="Helical" evidence="1">
    <location>
        <begin position="116"/>
        <end position="135"/>
    </location>
</feature>
<proteinExistence type="predicted"/>
<feature type="transmembrane region" description="Helical" evidence="1">
    <location>
        <begin position="17"/>
        <end position="43"/>
    </location>
</feature>
<dbReference type="RefSeq" id="WP_121486027.1">
    <property type="nucleotide sequence ID" value="NZ_QQXL01000009.1"/>
</dbReference>
<feature type="transmembrane region" description="Helical" evidence="1">
    <location>
        <begin position="142"/>
        <end position="166"/>
    </location>
</feature>
<feature type="transmembrane region" description="Helical" evidence="1">
    <location>
        <begin position="335"/>
        <end position="352"/>
    </location>
</feature>
<keyword evidence="1" id="KW-0812">Transmembrane</keyword>
<evidence type="ECO:0000313" key="3">
    <source>
        <dbReference type="Proteomes" id="UP000273119"/>
    </source>
</evidence>
<keyword evidence="3" id="KW-1185">Reference proteome</keyword>
<accession>A0A496PFQ3</accession>
<feature type="transmembrane region" description="Helical" evidence="1">
    <location>
        <begin position="74"/>
        <end position="96"/>
    </location>
</feature>
<dbReference type="AlphaFoldDB" id="A0A496PFQ3"/>
<dbReference type="Proteomes" id="UP000273119">
    <property type="component" value="Unassembled WGS sequence"/>
</dbReference>
<evidence type="ECO:0000256" key="1">
    <source>
        <dbReference type="SAM" id="Phobius"/>
    </source>
</evidence>
<keyword evidence="1" id="KW-0472">Membrane</keyword>
<organism evidence="2 3">
    <name type="scientific">Galactobacter caseinivorans</name>
    <dbReference type="NCBI Taxonomy" id="2676123"/>
    <lineage>
        <taxon>Bacteria</taxon>
        <taxon>Bacillati</taxon>
        <taxon>Actinomycetota</taxon>
        <taxon>Actinomycetes</taxon>
        <taxon>Micrococcales</taxon>
        <taxon>Micrococcaceae</taxon>
        <taxon>Galactobacter</taxon>
    </lineage>
</organism>
<sequence>MCLSGLDYFSTLGYQPAIAALAAGAVAPLATVVLILITVFGALPVYRKVAKASPNGMGSIAMLEKLLPRWWGKLLVLVLLGFAATDFMITTTLSTADATAHIVENPLVPDVFDEHRVAITLVLILGLVLLFLAGFDEVINLAVVLVAVFLALNAVVIVVALSHIGANLHLVDNWWTALTTAHPDPLSILIIALVVFPKLALGLSGFETGVAVMPQIKSGPQDTKANPIGRIVGARKLLTTAAIIMSTFLLTSSLATTVLIPAAEFEEGGKANGRALAYVAHELLGEGFGTVYDLATILVLWFAGASALAGMLNLIPRYLPRYGMAPQWAAATKPLVLFLGVIAAIITVIFEADVTAQGGAYATGVLVLITSAALAVTLQQHRTGHRRSAIGFGVITLVFVYTLITNCIERPDGLKVGGVFILCIIAVSFASRFKRSTEVRATSVTLSDEAMAMIRASAGRDKQLRLVAHEPVRMTAARYKHKLAHALESNSFPGGCTPLFLEVNVRDASEFTGDLLVTAAQRHGFGILEVSASSVPSAIAAVLLAIRDQGGVMSHVYFRWTEGSPVTNFVRFVFLGQGEIAPVTREVLREAEPDLTRRPWVHVS</sequence>
<feature type="transmembrane region" description="Helical" evidence="1">
    <location>
        <begin position="390"/>
        <end position="408"/>
    </location>
</feature>
<evidence type="ECO:0000313" key="2">
    <source>
        <dbReference type="EMBL" id="RKW69456.1"/>
    </source>
</evidence>
<keyword evidence="1" id="KW-1133">Transmembrane helix</keyword>
<reference evidence="2 3" key="1">
    <citation type="submission" date="2018-07" db="EMBL/GenBank/DDBJ databases">
        <title>Arthrobacter sp. nov., isolated from raw cow's milk with high bacterial count.</title>
        <authorList>
            <person name="Hahne J."/>
            <person name="Isele D."/>
            <person name="Lipski A."/>
        </authorList>
    </citation>
    <scope>NUCLEOTIDE SEQUENCE [LARGE SCALE GENOMIC DNA]</scope>
    <source>
        <strain evidence="2 3">JZ R-183</strain>
    </source>
</reference>
<feature type="transmembrane region" description="Helical" evidence="1">
    <location>
        <begin position="358"/>
        <end position="378"/>
    </location>
</feature>
<name>A0A496PFQ3_9MICC</name>